<dbReference type="SUPFAM" id="SSF50998">
    <property type="entry name" value="Quinoprotein alcohol dehydrogenase-like"/>
    <property type="match status" value="1"/>
</dbReference>
<dbReference type="InterPro" id="IPR013783">
    <property type="entry name" value="Ig-like_fold"/>
</dbReference>
<evidence type="ECO:0000256" key="3">
    <source>
        <dbReference type="SAM" id="SignalP"/>
    </source>
</evidence>
<dbReference type="SUPFAM" id="SSF46894">
    <property type="entry name" value="C-terminal effector domain of the bipartite response regulators"/>
    <property type="match status" value="1"/>
</dbReference>
<proteinExistence type="predicted"/>
<keyword evidence="2" id="KW-0812">Transmembrane</keyword>
<dbReference type="InterPro" id="IPR015943">
    <property type="entry name" value="WD40/YVTN_repeat-like_dom_sf"/>
</dbReference>
<dbReference type="InterPro" id="IPR011047">
    <property type="entry name" value="Quinoprotein_ADH-like_sf"/>
</dbReference>
<organism evidence="4 5">
    <name type="scientific">Bacteroides helcogenes (strain ATCC 35417 / DSM 20613 / JCM 6297 / CCUG 15421 / P 36-108)</name>
    <dbReference type="NCBI Taxonomy" id="693979"/>
    <lineage>
        <taxon>Bacteria</taxon>
        <taxon>Pseudomonadati</taxon>
        <taxon>Bacteroidota</taxon>
        <taxon>Bacteroidia</taxon>
        <taxon>Bacteroidales</taxon>
        <taxon>Bacteroidaceae</taxon>
        <taxon>Bacteroides</taxon>
    </lineage>
</organism>
<keyword evidence="2" id="KW-1133">Transmembrane helix</keyword>
<keyword evidence="3" id="KW-0732">Signal</keyword>
<reference key="1">
    <citation type="submission" date="2010-11" db="EMBL/GenBank/DDBJ databases">
        <title>The complete genome of Bacteroides helcogenes P 36-108.</title>
        <authorList>
            <consortium name="US DOE Joint Genome Institute (JGI-PGF)"/>
            <person name="Lucas S."/>
            <person name="Copeland A."/>
            <person name="Lapidus A."/>
            <person name="Bruce D."/>
            <person name="Goodwin L."/>
            <person name="Pitluck S."/>
            <person name="Kyrpides N."/>
            <person name="Mavromatis K."/>
            <person name="Ivanova N."/>
            <person name="Zeytun A."/>
            <person name="Brettin T."/>
            <person name="Detter J.C."/>
            <person name="Tapia R."/>
            <person name="Han C."/>
            <person name="Land M."/>
            <person name="Hauser L."/>
            <person name="Markowitz V."/>
            <person name="Cheng J.-F."/>
            <person name="Hugenholtz P."/>
            <person name="Woyke T."/>
            <person name="Wu D."/>
            <person name="Gronow S."/>
            <person name="Wellnitz S."/>
            <person name="Brambilla E."/>
            <person name="Klenk H.-P."/>
            <person name="Eisen J.A."/>
        </authorList>
    </citation>
    <scope>NUCLEOTIDE SEQUENCE</scope>
    <source>
        <strain>P 36-108</strain>
    </source>
</reference>
<evidence type="ECO:0000256" key="1">
    <source>
        <dbReference type="SAM" id="Coils"/>
    </source>
</evidence>
<dbReference type="STRING" id="693979.Bache_0594"/>
<gene>
    <name evidence="4" type="ordered locus">Bache_0594</name>
</gene>
<protein>
    <submittedName>
        <fullName evidence="4">Two component regulator three Y domain-containing protein</fullName>
    </submittedName>
</protein>
<feature type="signal peptide" evidence="3">
    <location>
        <begin position="1"/>
        <end position="21"/>
    </location>
</feature>
<dbReference type="Gene3D" id="2.130.10.10">
    <property type="entry name" value="YVTN repeat-like/Quinoprotein amine dehydrogenase"/>
    <property type="match status" value="2"/>
</dbReference>
<dbReference type="KEGG" id="bhl:Bache_0594"/>
<dbReference type="Gene3D" id="2.60.40.10">
    <property type="entry name" value="Immunoglobulins"/>
    <property type="match status" value="1"/>
</dbReference>
<dbReference type="Gene3D" id="1.10.10.10">
    <property type="entry name" value="Winged helix-like DNA-binding domain superfamily/Winged helix DNA-binding domain"/>
    <property type="match status" value="1"/>
</dbReference>
<evidence type="ECO:0000313" key="5">
    <source>
        <dbReference type="Proteomes" id="UP000008630"/>
    </source>
</evidence>
<dbReference type="EMBL" id="CP002352">
    <property type="protein sequence ID" value="ADV42619.1"/>
    <property type="molecule type" value="Genomic_DNA"/>
</dbReference>
<feature type="coiled-coil region" evidence="1">
    <location>
        <begin position="784"/>
        <end position="823"/>
    </location>
</feature>
<dbReference type="PATRIC" id="fig|693979.3.peg.634"/>
<keyword evidence="2" id="KW-0472">Membrane</keyword>
<dbReference type="AlphaFoldDB" id="E6SWM1"/>
<dbReference type="InterPro" id="IPR036388">
    <property type="entry name" value="WH-like_DNA-bd_sf"/>
</dbReference>
<keyword evidence="1" id="KW-0175">Coiled coil</keyword>
<dbReference type="InterPro" id="IPR016032">
    <property type="entry name" value="Sig_transdc_resp-reg_C-effctor"/>
</dbReference>
<accession>E6SWM1</accession>
<sequence length="959" mass="109177">MNKETSSLLFLLFLVCAPLRAGWQRPVTNYTRHIYKAGTQNWSIQQHDNGWMYVANNKGLLEFDGVEWNTYPIRNAKTRAVKMGHDGRIYIGGMGQFGYFTPNRLGGLSYTCLSDSLSPKTNVGIIWNILEDRDRVYFQSDVSFFVLNKGRVEKLKHPSEIQASLILKNRFYTVSSAGLMQLNGKNFQLLATSLEMGAMVKEGGLLPYGDKILLVSRQNGLFLYDGTAIRKFATAADDFCRKSQLFCAALKDSLLALGSIQEGVCLLNLKTGETEVVSIGNGLQDKTVLNMAFDREGQLWLGLDNGIDCIHLNARLASLYGGRAVVGAGYASCCYQGKFYLGTNQGLYRTAVPTRLNGTEATEFVAGTSGQIWSLHEFDGKLFCCSDNGIFIMAGEHMVQHIAKPRGVWGVVQVPGRTDVLIGGTYGSLFLLRKQGTMWVHDVTLKNFNHSCKEMLMEDASNLWVANKEDGVCRLTLSADLKEVVKSRYYNQKDFPSGYDACPALIDHEVVIASHYGIWHYDHARDSLEEYPGLEKLMDGKTAYTYLTVDSLHNIWYVANGSLKLLRHDAASGGYHRYLNEVFLRGSLIENFEDVHFCNRGQVIVGTEEGFSLIDIDRLRKPQPPLTLQIRKVYLTGQRDSLVYGRSYVYDDAPLMIPYSRNSLRIEYSANNYNRSQPTLYAYKLGNGSEEGKWSGYSENCVKEFTGLHEGKYVFSVRLLADHGQQPVITSFAFEVLPPWYRTWWSYFIYMAVFGLLVFYVYFRIAASRKRLLMKQELELYHKEQEFKQERDLQDRKIDSLQAENLQAELRHKSEELVQTTLNIVRKNEMLLDIKKEVLGISHSINEENLVALRRKTLRLLGKIDTNLEHDDGLQAFQSTFDSVHHDFFSKLEEAYPELSNKEKQLCAYITMNLLSKEIAPLMNLSLRGVEIGRFRLRKKLGLEEEENLAEFLQRFSRK</sequence>
<keyword evidence="5" id="KW-1185">Reference proteome</keyword>
<feature type="chain" id="PRO_5003211728" evidence="3">
    <location>
        <begin position="22"/>
        <end position="959"/>
    </location>
</feature>
<name>E6SWM1_BACT6</name>
<dbReference type="HOGENOM" id="CLU_013623_0_0_10"/>
<reference evidence="4 5" key="2">
    <citation type="journal article" date="2011" name="Stand. Genomic Sci.">
        <title>Complete genome sequence of Bacteroides helcogenes type strain (P 36-108).</title>
        <authorList>
            <person name="Pati A."/>
            <person name="Gronow S."/>
            <person name="Zeytun A."/>
            <person name="Lapidus A."/>
            <person name="Nolan M."/>
            <person name="Hammon N."/>
            <person name="Deshpande S."/>
            <person name="Cheng J.F."/>
            <person name="Tapia R."/>
            <person name="Han C."/>
            <person name="Goodwin L."/>
            <person name="Pitluck S."/>
            <person name="Liolios K."/>
            <person name="Pagani I."/>
            <person name="Ivanova N."/>
            <person name="Mavromatis K."/>
            <person name="Chen A."/>
            <person name="Palaniappan K."/>
            <person name="Land M."/>
            <person name="Hauser L."/>
            <person name="Chang Y.J."/>
            <person name="Jeffries C.D."/>
            <person name="Detter J.C."/>
            <person name="Brambilla E."/>
            <person name="Rohde M."/>
            <person name="Goker M."/>
            <person name="Woyke T."/>
            <person name="Bristow J."/>
            <person name="Eisen J.A."/>
            <person name="Markowitz V."/>
            <person name="Hugenholtz P."/>
            <person name="Kyrpides N.C."/>
            <person name="Klenk H.P."/>
            <person name="Lucas S."/>
        </authorList>
    </citation>
    <scope>NUCLEOTIDE SEQUENCE [LARGE SCALE GENOMIC DNA]</scope>
    <source>
        <strain evidence="5">ATCC 35417 / DSM 20613 / JCM 6297 / CCUG 15421 / P 36-108</strain>
    </source>
</reference>
<feature type="transmembrane region" description="Helical" evidence="2">
    <location>
        <begin position="744"/>
        <end position="765"/>
    </location>
</feature>
<evidence type="ECO:0000256" key="2">
    <source>
        <dbReference type="SAM" id="Phobius"/>
    </source>
</evidence>
<dbReference type="eggNOG" id="COG2197">
    <property type="taxonomic scope" value="Bacteria"/>
</dbReference>
<dbReference type="Proteomes" id="UP000008630">
    <property type="component" value="Chromosome"/>
</dbReference>
<dbReference type="RefSeq" id="WP_013546234.1">
    <property type="nucleotide sequence ID" value="NC_014933.1"/>
</dbReference>
<dbReference type="GO" id="GO:0003677">
    <property type="term" value="F:DNA binding"/>
    <property type="evidence" value="ECO:0007669"/>
    <property type="project" value="InterPro"/>
</dbReference>
<evidence type="ECO:0000313" key="4">
    <source>
        <dbReference type="EMBL" id="ADV42619.1"/>
    </source>
</evidence>
<dbReference type="OrthoDB" id="1090267at2"/>
<dbReference type="GO" id="GO:0006355">
    <property type="term" value="P:regulation of DNA-templated transcription"/>
    <property type="evidence" value="ECO:0007669"/>
    <property type="project" value="InterPro"/>
</dbReference>